<keyword evidence="1" id="KW-0805">Transcription regulation</keyword>
<evidence type="ECO:0000313" key="8">
    <source>
        <dbReference type="WBParaSite" id="GPUH_0000520601-mRNA-1"/>
    </source>
</evidence>
<dbReference type="PANTHER" id="PTHR47573:SF1">
    <property type="entry name" value="PROTEIN AF-9 HOMOLOG"/>
    <property type="match status" value="1"/>
</dbReference>
<dbReference type="GO" id="GO:0006355">
    <property type="term" value="P:regulation of DNA-templated transcription"/>
    <property type="evidence" value="ECO:0007669"/>
    <property type="project" value="InterPro"/>
</dbReference>
<dbReference type="PANTHER" id="PTHR47573">
    <property type="entry name" value="PROTEIN AF-9 HOMOLOG"/>
    <property type="match status" value="1"/>
</dbReference>
<dbReference type="PROSITE" id="PS51037">
    <property type="entry name" value="YEATS"/>
    <property type="match status" value="1"/>
</dbReference>
<sequence length="123" mass="14651">MIILQITYNSQYFTDHSYKSLMIPVVEKPPYEVTETGWGEFEVQIRIFFVDVNEKPVTAFHYLRLFQPQVTLPNGKTMVAAEYYDEIVFQEPTIPMYKILSSQEGRKLEPKRFHTDCKRFFLK</sequence>
<evidence type="ECO:0000256" key="1">
    <source>
        <dbReference type="ARBA" id="ARBA00023015"/>
    </source>
</evidence>
<accession>A0A183D908</accession>
<reference evidence="6 7" key="2">
    <citation type="submission" date="2018-11" db="EMBL/GenBank/DDBJ databases">
        <authorList>
            <consortium name="Pathogen Informatics"/>
        </authorList>
    </citation>
    <scope>NUCLEOTIDE SEQUENCE [LARGE SCALE GENOMIC DNA]</scope>
</reference>
<gene>
    <name evidence="6" type="ORF">GPUH_LOCUS5202</name>
</gene>
<evidence type="ECO:0000259" key="5">
    <source>
        <dbReference type="PROSITE" id="PS51037"/>
    </source>
</evidence>
<dbReference type="InterPro" id="IPR005033">
    <property type="entry name" value="YEATS"/>
</dbReference>
<keyword evidence="2" id="KW-0804">Transcription</keyword>
<evidence type="ECO:0000313" key="6">
    <source>
        <dbReference type="EMBL" id="VDK49655.1"/>
    </source>
</evidence>
<dbReference type="InterPro" id="IPR055129">
    <property type="entry name" value="YEATS_dom"/>
</dbReference>
<proteinExistence type="predicted"/>
<dbReference type="Gene3D" id="2.60.40.1970">
    <property type="entry name" value="YEATS domain"/>
    <property type="match status" value="1"/>
</dbReference>
<evidence type="ECO:0000313" key="7">
    <source>
        <dbReference type="Proteomes" id="UP000271098"/>
    </source>
</evidence>
<feature type="domain" description="YEATS" evidence="5">
    <location>
        <begin position="1"/>
        <end position="103"/>
    </location>
</feature>
<name>A0A183D908_9BILA</name>
<dbReference type="InterPro" id="IPR038704">
    <property type="entry name" value="YEAST_sf"/>
</dbReference>
<dbReference type="Proteomes" id="UP000271098">
    <property type="component" value="Unassembled WGS sequence"/>
</dbReference>
<dbReference type="GO" id="GO:0005634">
    <property type="term" value="C:nucleus"/>
    <property type="evidence" value="ECO:0007669"/>
    <property type="project" value="UniProtKB-SubCell"/>
</dbReference>
<reference evidence="8" key="1">
    <citation type="submission" date="2016-06" db="UniProtKB">
        <authorList>
            <consortium name="WormBaseParasite"/>
        </authorList>
    </citation>
    <scope>IDENTIFICATION</scope>
</reference>
<dbReference type="EMBL" id="UYRT01010728">
    <property type="protein sequence ID" value="VDK49655.1"/>
    <property type="molecule type" value="Genomic_DNA"/>
</dbReference>
<comment type="subcellular location">
    <subcellularLocation>
        <location evidence="4">Nucleus</location>
    </subcellularLocation>
</comment>
<keyword evidence="7" id="KW-1185">Reference proteome</keyword>
<dbReference type="AlphaFoldDB" id="A0A183D908"/>
<evidence type="ECO:0000256" key="4">
    <source>
        <dbReference type="PROSITE-ProRule" id="PRU00376"/>
    </source>
</evidence>
<protein>
    <submittedName>
        <fullName evidence="8">Protein AF-9 homolog</fullName>
    </submittedName>
</protein>
<dbReference type="WBParaSite" id="GPUH_0000520601-mRNA-1">
    <property type="protein sequence ID" value="GPUH_0000520601-mRNA-1"/>
    <property type="gene ID" value="GPUH_0000520601"/>
</dbReference>
<organism evidence="8">
    <name type="scientific">Gongylonema pulchrum</name>
    <dbReference type="NCBI Taxonomy" id="637853"/>
    <lineage>
        <taxon>Eukaryota</taxon>
        <taxon>Metazoa</taxon>
        <taxon>Ecdysozoa</taxon>
        <taxon>Nematoda</taxon>
        <taxon>Chromadorea</taxon>
        <taxon>Rhabditida</taxon>
        <taxon>Spirurina</taxon>
        <taxon>Spiruromorpha</taxon>
        <taxon>Spiruroidea</taxon>
        <taxon>Gongylonematidae</taxon>
        <taxon>Gongylonema</taxon>
    </lineage>
</organism>
<dbReference type="OrthoDB" id="16041at2759"/>
<evidence type="ECO:0000256" key="3">
    <source>
        <dbReference type="ARBA" id="ARBA00023242"/>
    </source>
</evidence>
<evidence type="ECO:0000256" key="2">
    <source>
        <dbReference type="ARBA" id="ARBA00023163"/>
    </source>
</evidence>
<keyword evidence="3 4" id="KW-0539">Nucleus</keyword>
<dbReference type="Pfam" id="PF03366">
    <property type="entry name" value="YEATS"/>
    <property type="match status" value="1"/>
</dbReference>